<name>A0A841BAT0_9PSEU</name>
<reference evidence="1 2" key="1">
    <citation type="submission" date="2020-08" db="EMBL/GenBank/DDBJ databases">
        <title>Sequencing the genomes of 1000 actinobacteria strains.</title>
        <authorList>
            <person name="Klenk H.-P."/>
        </authorList>
    </citation>
    <scope>NUCLEOTIDE SEQUENCE [LARGE SCALE GENOMIC DNA]</scope>
    <source>
        <strain evidence="1 2">DSM 45272</strain>
    </source>
</reference>
<proteinExistence type="predicted"/>
<gene>
    <name evidence="1" type="ORF">HDA45_005769</name>
</gene>
<accession>A0A841BAT0</accession>
<evidence type="ECO:0000313" key="1">
    <source>
        <dbReference type="EMBL" id="MBB5855682.1"/>
    </source>
</evidence>
<evidence type="ECO:0000313" key="2">
    <source>
        <dbReference type="Proteomes" id="UP000580861"/>
    </source>
</evidence>
<comment type="caution">
    <text evidence="1">The sequence shown here is derived from an EMBL/GenBank/DDBJ whole genome shotgun (WGS) entry which is preliminary data.</text>
</comment>
<dbReference type="EMBL" id="JACHMX010000001">
    <property type="protein sequence ID" value="MBB5855682.1"/>
    <property type="molecule type" value="Genomic_DNA"/>
</dbReference>
<dbReference type="AlphaFoldDB" id="A0A841BAT0"/>
<sequence>MSYSLGISEDAHMLKSLSLASSEIEVRGTTPEGSPYQGTVSIEGDGDAIRLHWSLESGHETTTFSGIGIECHGRLCVARSRSVEPAIPETYPGVVNYDIESLGRLPATWYHPDLAGELGSGVSTGGPTDRICGVYRADYGAGGSEFPSLTKEITEHRGRLRAKWFHGEVLEYAGVGFVWEQNLVVAWSQPPRQDLDVLLYEETDRGLAGAKWFDWSSASTSAGSETLIAR</sequence>
<dbReference type="RefSeq" id="WP_184900562.1">
    <property type="nucleotide sequence ID" value="NZ_JACHMX010000001.1"/>
</dbReference>
<organism evidence="1 2">
    <name type="scientific">Amycolatopsis umgeniensis</name>
    <dbReference type="NCBI Taxonomy" id="336628"/>
    <lineage>
        <taxon>Bacteria</taxon>
        <taxon>Bacillati</taxon>
        <taxon>Actinomycetota</taxon>
        <taxon>Actinomycetes</taxon>
        <taxon>Pseudonocardiales</taxon>
        <taxon>Pseudonocardiaceae</taxon>
        <taxon>Amycolatopsis</taxon>
    </lineage>
</organism>
<dbReference type="Proteomes" id="UP000580861">
    <property type="component" value="Unassembled WGS sequence"/>
</dbReference>
<protein>
    <submittedName>
        <fullName evidence="1">Uncharacterized protein</fullName>
    </submittedName>
</protein>
<keyword evidence="2" id="KW-1185">Reference proteome</keyword>